<evidence type="ECO:0000313" key="7">
    <source>
        <dbReference type="Proteomes" id="UP000242999"/>
    </source>
</evidence>
<dbReference type="GO" id="GO:0005886">
    <property type="term" value="C:plasma membrane"/>
    <property type="evidence" value="ECO:0007669"/>
    <property type="project" value="UniProtKB-SubCell"/>
</dbReference>
<evidence type="ECO:0000256" key="5">
    <source>
        <dbReference type="HAMAP-Rule" id="MF_00189"/>
    </source>
</evidence>
<dbReference type="NCBIfam" id="NF001325">
    <property type="entry name" value="PRK00259.1-3"/>
    <property type="match status" value="1"/>
</dbReference>
<gene>
    <name evidence="5" type="primary">yciB</name>
    <name evidence="6" type="ORF">SAMN05421831_11047</name>
</gene>
<feature type="transmembrane region" description="Helical" evidence="5">
    <location>
        <begin position="63"/>
        <end position="84"/>
    </location>
</feature>
<dbReference type="EMBL" id="FNYH01000010">
    <property type="protein sequence ID" value="SEI78579.1"/>
    <property type="molecule type" value="Genomic_DNA"/>
</dbReference>
<comment type="similarity">
    <text evidence="5">Belongs to the YciB family.</text>
</comment>
<dbReference type="AlphaFoldDB" id="A0A1H6TEU0"/>
<feature type="transmembrane region" description="Helical" evidence="5">
    <location>
        <begin position="6"/>
        <end position="25"/>
    </location>
</feature>
<accession>A0A1H6TEU0</accession>
<keyword evidence="2 5" id="KW-0812">Transmembrane</keyword>
<feature type="transmembrane region" description="Helical" evidence="5">
    <location>
        <begin position="104"/>
        <end position="122"/>
    </location>
</feature>
<dbReference type="STRING" id="64971.SAMN05421831_11047"/>
<organism evidence="6 7">
    <name type="scientific">Allopseudospirillum japonicum</name>
    <dbReference type="NCBI Taxonomy" id="64971"/>
    <lineage>
        <taxon>Bacteria</taxon>
        <taxon>Pseudomonadati</taxon>
        <taxon>Pseudomonadota</taxon>
        <taxon>Gammaproteobacteria</taxon>
        <taxon>Oceanospirillales</taxon>
        <taxon>Oceanospirillaceae</taxon>
        <taxon>Allopseudospirillum</taxon>
    </lineage>
</organism>
<comment type="function">
    <text evidence="5">Plays a role in cell envelope biogenesis, maintenance of cell envelope integrity and membrane homeostasis.</text>
</comment>
<dbReference type="PANTHER" id="PTHR36917:SF1">
    <property type="entry name" value="INNER MEMBRANE-SPANNING PROTEIN YCIB"/>
    <property type="match status" value="1"/>
</dbReference>
<sequence length="167" mass="18879">MTGDMITATLVLIPATLAQVAWVWWTTRRIETMSLVTLGLVVLLGGATVIFQDGAFIQWKPTIVNWLFAAAFLISPFFGGKTLIQRMMGHAMQLPQVVWKRLNFGWILFFIFMGAANLYVFSYFSEETWVNFKLFGMLGLTLVFVIAQGVYLAKHIQPTTSDTEKTE</sequence>
<keyword evidence="1 5" id="KW-1003">Cell membrane</keyword>
<evidence type="ECO:0000256" key="1">
    <source>
        <dbReference type="ARBA" id="ARBA00022475"/>
    </source>
</evidence>
<keyword evidence="4 5" id="KW-0472">Membrane</keyword>
<feature type="transmembrane region" description="Helical" evidence="5">
    <location>
        <begin position="32"/>
        <end position="51"/>
    </location>
</feature>
<dbReference type="Proteomes" id="UP000242999">
    <property type="component" value="Unassembled WGS sequence"/>
</dbReference>
<dbReference type="PANTHER" id="PTHR36917">
    <property type="entry name" value="INTRACELLULAR SEPTATION PROTEIN A-RELATED"/>
    <property type="match status" value="1"/>
</dbReference>
<reference evidence="7" key="1">
    <citation type="submission" date="2016-10" db="EMBL/GenBank/DDBJ databases">
        <authorList>
            <person name="Varghese N."/>
            <person name="Submissions S."/>
        </authorList>
    </citation>
    <scope>NUCLEOTIDE SEQUENCE [LARGE SCALE GENOMIC DNA]</scope>
    <source>
        <strain evidence="7">DSM 7165</strain>
    </source>
</reference>
<evidence type="ECO:0000256" key="3">
    <source>
        <dbReference type="ARBA" id="ARBA00022989"/>
    </source>
</evidence>
<dbReference type="HAMAP" id="MF_00189">
    <property type="entry name" value="YciB"/>
    <property type="match status" value="1"/>
</dbReference>
<protein>
    <recommendedName>
        <fullName evidence="5">Inner membrane-spanning protein YciB</fullName>
    </recommendedName>
</protein>
<keyword evidence="5" id="KW-0997">Cell inner membrane</keyword>
<name>A0A1H6TEU0_9GAMM</name>
<proteinExistence type="inferred from homology"/>
<feature type="transmembrane region" description="Helical" evidence="5">
    <location>
        <begin position="134"/>
        <end position="153"/>
    </location>
</feature>
<comment type="subcellular location">
    <subcellularLocation>
        <location evidence="5">Cell inner membrane</location>
        <topology evidence="5">Multi-pass membrane protein</topology>
    </subcellularLocation>
</comment>
<evidence type="ECO:0000256" key="2">
    <source>
        <dbReference type="ARBA" id="ARBA00022692"/>
    </source>
</evidence>
<dbReference type="InterPro" id="IPR006008">
    <property type="entry name" value="YciB"/>
</dbReference>
<keyword evidence="7" id="KW-1185">Reference proteome</keyword>
<dbReference type="NCBIfam" id="TIGR00997">
    <property type="entry name" value="ispZ"/>
    <property type="match status" value="1"/>
</dbReference>
<evidence type="ECO:0000256" key="4">
    <source>
        <dbReference type="ARBA" id="ARBA00023136"/>
    </source>
</evidence>
<keyword evidence="3 5" id="KW-1133">Transmembrane helix</keyword>
<dbReference type="Pfam" id="PF04279">
    <property type="entry name" value="IspA"/>
    <property type="match status" value="1"/>
</dbReference>
<evidence type="ECO:0000313" key="6">
    <source>
        <dbReference type="EMBL" id="SEI78579.1"/>
    </source>
</evidence>